<feature type="transmembrane region" description="Helical" evidence="1">
    <location>
        <begin position="121"/>
        <end position="145"/>
    </location>
</feature>
<accession>A0ABW8YVE9</accession>
<evidence type="ECO:0008006" key="4">
    <source>
        <dbReference type="Google" id="ProtNLM"/>
    </source>
</evidence>
<keyword evidence="1" id="KW-0812">Transmembrane</keyword>
<sequence length="160" mass="18742">MDDLIHEKEFIEAPYNPWKRFYIYFAIGFCTTQLLFWIIRLKNKIISNEDELFVIFLVILFVVLPTSLNLMMVFSKKDVLKISNKTIISGIGLMSSSCCLSITICFAILNYRRFLYDSYNVIIPFAIYATIFLINLAIIIPIINWKKKVKNGRIKQQLPQ</sequence>
<dbReference type="RefSeq" id="WP_408084164.1">
    <property type="nucleotide sequence ID" value="NZ_JBELPZ010000004.1"/>
</dbReference>
<reference evidence="2 3" key="1">
    <citation type="submission" date="2024-06" db="EMBL/GenBank/DDBJ databases">
        <authorList>
            <person name="Kaempfer P."/>
            <person name="Viver T."/>
        </authorList>
    </citation>
    <scope>NUCLEOTIDE SEQUENCE [LARGE SCALE GENOMIC DNA]</scope>
    <source>
        <strain evidence="2 3">ST-119</strain>
    </source>
</reference>
<evidence type="ECO:0000256" key="1">
    <source>
        <dbReference type="SAM" id="Phobius"/>
    </source>
</evidence>
<feature type="transmembrane region" description="Helical" evidence="1">
    <location>
        <begin position="86"/>
        <end position="109"/>
    </location>
</feature>
<comment type="caution">
    <text evidence="2">The sequence shown here is derived from an EMBL/GenBank/DDBJ whole genome shotgun (WGS) entry which is preliminary data.</text>
</comment>
<dbReference type="Proteomes" id="UP001629156">
    <property type="component" value="Unassembled WGS sequence"/>
</dbReference>
<feature type="transmembrane region" description="Helical" evidence="1">
    <location>
        <begin position="21"/>
        <end position="40"/>
    </location>
</feature>
<name>A0ABW8YVE9_9FLAO</name>
<evidence type="ECO:0000313" key="2">
    <source>
        <dbReference type="EMBL" id="MFL9843912.1"/>
    </source>
</evidence>
<keyword evidence="1" id="KW-1133">Transmembrane helix</keyword>
<dbReference type="EMBL" id="JBELPZ010000004">
    <property type="protein sequence ID" value="MFL9843912.1"/>
    <property type="molecule type" value="Genomic_DNA"/>
</dbReference>
<keyword evidence="1" id="KW-0472">Membrane</keyword>
<keyword evidence="3" id="KW-1185">Reference proteome</keyword>
<organism evidence="2 3">
    <name type="scientific">Flavobacterium rhizosphaerae</name>
    <dbReference type="NCBI Taxonomy" id="3163298"/>
    <lineage>
        <taxon>Bacteria</taxon>
        <taxon>Pseudomonadati</taxon>
        <taxon>Bacteroidota</taxon>
        <taxon>Flavobacteriia</taxon>
        <taxon>Flavobacteriales</taxon>
        <taxon>Flavobacteriaceae</taxon>
        <taxon>Flavobacterium</taxon>
    </lineage>
</organism>
<proteinExistence type="predicted"/>
<evidence type="ECO:0000313" key="3">
    <source>
        <dbReference type="Proteomes" id="UP001629156"/>
    </source>
</evidence>
<feature type="transmembrane region" description="Helical" evidence="1">
    <location>
        <begin position="52"/>
        <end position="74"/>
    </location>
</feature>
<protein>
    <recommendedName>
        <fullName evidence="4">DUF4234 domain-containing protein</fullName>
    </recommendedName>
</protein>
<gene>
    <name evidence="2" type="ORF">ABS766_05715</name>
</gene>